<dbReference type="EMBL" id="BMGG01000010">
    <property type="protein sequence ID" value="GGC87765.1"/>
    <property type="molecule type" value="Genomic_DNA"/>
</dbReference>
<dbReference type="InterPro" id="IPR000639">
    <property type="entry name" value="Epox_hydrolase-like"/>
</dbReference>
<reference evidence="2" key="1">
    <citation type="journal article" date="2014" name="Int. J. Syst. Evol. Microbiol.">
        <title>Complete genome sequence of Corynebacterium casei LMG S-19264T (=DSM 44701T), isolated from a smear-ripened cheese.</title>
        <authorList>
            <consortium name="US DOE Joint Genome Institute (JGI-PGF)"/>
            <person name="Walter F."/>
            <person name="Albersmeier A."/>
            <person name="Kalinowski J."/>
            <person name="Ruckert C."/>
        </authorList>
    </citation>
    <scope>NUCLEOTIDE SEQUENCE</scope>
    <source>
        <strain evidence="2">CGMCC 1.12919</strain>
    </source>
</reference>
<dbReference type="Pfam" id="PF00561">
    <property type="entry name" value="Abhydrolase_1"/>
    <property type="match status" value="1"/>
</dbReference>
<dbReference type="Gene3D" id="3.40.50.1820">
    <property type="entry name" value="alpha/beta hydrolase"/>
    <property type="match status" value="1"/>
</dbReference>
<organism evidence="2 3">
    <name type="scientific">Chelatococcus reniformis</name>
    <dbReference type="NCBI Taxonomy" id="1494448"/>
    <lineage>
        <taxon>Bacteria</taxon>
        <taxon>Pseudomonadati</taxon>
        <taxon>Pseudomonadota</taxon>
        <taxon>Alphaproteobacteria</taxon>
        <taxon>Hyphomicrobiales</taxon>
        <taxon>Chelatococcaceae</taxon>
        <taxon>Chelatococcus</taxon>
    </lineage>
</organism>
<proteinExistence type="predicted"/>
<dbReference type="AlphaFoldDB" id="A0A916XNW5"/>
<evidence type="ECO:0000313" key="3">
    <source>
        <dbReference type="Proteomes" id="UP000637002"/>
    </source>
</evidence>
<dbReference type="RefSeq" id="WP_188612101.1">
    <property type="nucleotide sequence ID" value="NZ_BMGG01000010.1"/>
</dbReference>
<sequence>MPLSTTTNVALRTAAVGPVTVFYREAGDPAKPALLLLHGFPSSSHMFRDLIPRLADSYHVVAPDLPGFGFTTTPERGQFDYTFDNLAKVIEQFTDVIGLASYALYVFDYGAPVGFRLALSRPQRVTGIISQNGNAYEEGLSDGWAPIRQYWQEPSQENRDALRSLLTLEGTRWQYVHGVPDETKVAPESYWLDYALLSRPGQDEIQLDLFGNYAANVALYPAFQSYFATRRPPVLAVWGRHDPFFLPPGAEAFRRDNPNAEVHLLDTGHFALETHAADIASLIRAFLARALARP</sequence>
<dbReference type="GO" id="GO:0004301">
    <property type="term" value="F:epoxide hydrolase activity"/>
    <property type="evidence" value="ECO:0007669"/>
    <property type="project" value="TreeGrafter"/>
</dbReference>
<comment type="caution">
    <text evidence="2">The sequence shown here is derived from an EMBL/GenBank/DDBJ whole genome shotgun (WGS) entry which is preliminary data.</text>
</comment>
<dbReference type="FunFam" id="3.40.50.1820:FF:000173">
    <property type="entry name" value="Alpha/beta hydrolase"/>
    <property type="match status" value="1"/>
</dbReference>
<dbReference type="Proteomes" id="UP000637002">
    <property type="component" value="Unassembled WGS sequence"/>
</dbReference>
<name>A0A916XNW5_9HYPH</name>
<protein>
    <submittedName>
        <fullName evidence="2">Hydrolase</fullName>
    </submittedName>
</protein>
<feature type="domain" description="AB hydrolase-1" evidence="1">
    <location>
        <begin position="32"/>
        <end position="275"/>
    </location>
</feature>
<evidence type="ECO:0000313" key="2">
    <source>
        <dbReference type="EMBL" id="GGC87765.1"/>
    </source>
</evidence>
<keyword evidence="3" id="KW-1185">Reference proteome</keyword>
<reference evidence="2" key="2">
    <citation type="submission" date="2020-09" db="EMBL/GenBank/DDBJ databases">
        <authorList>
            <person name="Sun Q."/>
            <person name="Zhou Y."/>
        </authorList>
    </citation>
    <scope>NUCLEOTIDE SEQUENCE</scope>
    <source>
        <strain evidence="2">CGMCC 1.12919</strain>
    </source>
</reference>
<dbReference type="SUPFAM" id="SSF53474">
    <property type="entry name" value="alpha/beta-Hydrolases"/>
    <property type="match status" value="1"/>
</dbReference>
<gene>
    <name evidence="2" type="ORF">GCM10010994_52190</name>
</gene>
<accession>A0A916XNW5</accession>
<dbReference type="InterPro" id="IPR051340">
    <property type="entry name" value="Haloalkane_dehalogenase"/>
</dbReference>
<dbReference type="PRINTS" id="PR00412">
    <property type="entry name" value="EPOXHYDRLASE"/>
</dbReference>
<dbReference type="PANTHER" id="PTHR42977:SF1">
    <property type="entry name" value="BLR6576 PROTEIN"/>
    <property type="match status" value="1"/>
</dbReference>
<dbReference type="PANTHER" id="PTHR42977">
    <property type="entry name" value="HYDROLASE-RELATED"/>
    <property type="match status" value="1"/>
</dbReference>
<evidence type="ECO:0000259" key="1">
    <source>
        <dbReference type="Pfam" id="PF00561"/>
    </source>
</evidence>
<keyword evidence="2" id="KW-0378">Hydrolase</keyword>
<dbReference type="InterPro" id="IPR029058">
    <property type="entry name" value="AB_hydrolase_fold"/>
</dbReference>
<dbReference type="InterPro" id="IPR000073">
    <property type="entry name" value="AB_hydrolase_1"/>
</dbReference>